<evidence type="ECO:0000313" key="4">
    <source>
        <dbReference type="EMBL" id="QZA78058.1"/>
    </source>
</evidence>
<dbReference type="RefSeq" id="WP_221006433.1">
    <property type="nucleotide sequence ID" value="NZ_CP081150.1"/>
</dbReference>
<dbReference type="InterPro" id="IPR036770">
    <property type="entry name" value="Ankyrin_rpt-contain_sf"/>
</dbReference>
<proteinExistence type="predicted"/>
<accession>A0ABX8Z663</accession>
<keyword evidence="1" id="KW-0677">Repeat</keyword>
<reference evidence="4 5" key="1">
    <citation type="submission" date="2021-08" db="EMBL/GenBank/DDBJ databases">
        <title>complete genome sequencing of Deefgea sp. D25.</title>
        <authorList>
            <person name="Bae J.-W."/>
            <person name="Gim D.-H."/>
        </authorList>
    </citation>
    <scope>NUCLEOTIDE SEQUENCE [LARGE SCALE GENOMIC DNA]</scope>
    <source>
        <strain evidence="4 5">D25</strain>
    </source>
</reference>
<dbReference type="InterPro" id="IPR050776">
    <property type="entry name" value="Ank_Repeat/CDKN_Inhibitor"/>
</dbReference>
<dbReference type="SMART" id="SM00248">
    <property type="entry name" value="ANK"/>
    <property type="match status" value="4"/>
</dbReference>
<feature type="repeat" description="ANK" evidence="3">
    <location>
        <begin position="203"/>
        <end position="235"/>
    </location>
</feature>
<name>A0ABX8Z663_9NEIS</name>
<gene>
    <name evidence="4" type="ORF">K4H28_01030</name>
</gene>
<dbReference type="Pfam" id="PF12796">
    <property type="entry name" value="Ank_2"/>
    <property type="match status" value="1"/>
</dbReference>
<keyword evidence="5" id="KW-1185">Reference proteome</keyword>
<dbReference type="EMBL" id="CP081150">
    <property type="protein sequence ID" value="QZA78058.1"/>
    <property type="molecule type" value="Genomic_DNA"/>
</dbReference>
<dbReference type="Gene3D" id="1.25.40.20">
    <property type="entry name" value="Ankyrin repeat-containing domain"/>
    <property type="match status" value="2"/>
</dbReference>
<dbReference type="Proteomes" id="UP000825679">
    <property type="component" value="Chromosome"/>
</dbReference>
<dbReference type="PANTHER" id="PTHR24201">
    <property type="entry name" value="ANK_REP_REGION DOMAIN-CONTAINING PROTEIN"/>
    <property type="match status" value="1"/>
</dbReference>
<dbReference type="PROSITE" id="PS50297">
    <property type="entry name" value="ANK_REP_REGION"/>
    <property type="match status" value="3"/>
</dbReference>
<evidence type="ECO:0000313" key="5">
    <source>
        <dbReference type="Proteomes" id="UP000825679"/>
    </source>
</evidence>
<dbReference type="PRINTS" id="PR01415">
    <property type="entry name" value="ANKYRIN"/>
</dbReference>
<protein>
    <submittedName>
        <fullName evidence="4">Ankyrin repeat domain-containing protein</fullName>
    </submittedName>
</protein>
<feature type="repeat" description="ANK" evidence="3">
    <location>
        <begin position="137"/>
        <end position="169"/>
    </location>
</feature>
<dbReference type="Pfam" id="PF13637">
    <property type="entry name" value="Ank_4"/>
    <property type="match status" value="1"/>
</dbReference>
<keyword evidence="2 3" id="KW-0040">ANK repeat</keyword>
<dbReference type="PROSITE" id="PS50088">
    <property type="entry name" value="ANK_REPEAT"/>
    <property type="match status" value="3"/>
</dbReference>
<evidence type="ECO:0000256" key="2">
    <source>
        <dbReference type="ARBA" id="ARBA00023043"/>
    </source>
</evidence>
<dbReference type="PANTHER" id="PTHR24201:SF16">
    <property type="entry name" value="ANKYRIN-1-LIKE-RELATED"/>
    <property type="match status" value="1"/>
</dbReference>
<feature type="repeat" description="ANK" evidence="3">
    <location>
        <begin position="236"/>
        <end position="268"/>
    </location>
</feature>
<dbReference type="SUPFAM" id="SSF48403">
    <property type="entry name" value="Ankyrin repeat"/>
    <property type="match status" value="1"/>
</dbReference>
<dbReference type="InterPro" id="IPR002110">
    <property type="entry name" value="Ankyrin_rpt"/>
</dbReference>
<organism evidence="4 5">
    <name type="scientific">Deefgea tanakiae</name>
    <dbReference type="NCBI Taxonomy" id="2865840"/>
    <lineage>
        <taxon>Bacteria</taxon>
        <taxon>Pseudomonadati</taxon>
        <taxon>Pseudomonadota</taxon>
        <taxon>Betaproteobacteria</taxon>
        <taxon>Neisseriales</taxon>
        <taxon>Chitinibacteraceae</taxon>
        <taxon>Deefgea</taxon>
    </lineage>
</organism>
<sequence>MDAGLANRLVELLGEKNTPKLLILNYPRIAERIAQMWGRETLVAFLNDLLFDSRGDRAGFPPDVAHELFIVQREHDNAMGIGSEAAIWGYEEAVRTAAIHLSEFDFPTFLEAAKQGRIEVLQEQLQGGVHIDEPDADGLTALWWAVYYGHFTAAELLLQNGARASTSDHQGRQIVHLFAAGDHCNGLNLLLRFGVRLNVVDHSGFTPLMAAAAKGRISAAALLLENGLEVTAQDNSGKTALHYAAKEGHRRMVELLLSHGADAHFQDHHGQSAYEVAMLHPDSGKLKLLFDL</sequence>
<evidence type="ECO:0000256" key="1">
    <source>
        <dbReference type="ARBA" id="ARBA00022737"/>
    </source>
</evidence>
<evidence type="ECO:0000256" key="3">
    <source>
        <dbReference type="PROSITE-ProRule" id="PRU00023"/>
    </source>
</evidence>